<gene>
    <name evidence="3" type="ORF">EDC64_102335</name>
</gene>
<dbReference type="Pfam" id="PF02021">
    <property type="entry name" value="UPF0102"/>
    <property type="match status" value="1"/>
</dbReference>
<accession>A0A4R3M176</accession>
<dbReference type="RefSeq" id="WP_132030323.1">
    <property type="nucleotide sequence ID" value="NZ_SMAI01000002.1"/>
</dbReference>
<comment type="caution">
    <text evidence="3">The sequence shown here is derived from an EMBL/GenBank/DDBJ whole genome shotgun (WGS) entry which is preliminary data.</text>
</comment>
<dbReference type="PANTHER" id="PTHR34039">
    <property type="entry name" value="UPF0102 PROTEIN YRAN"/>
    <property type="match status" value="1"/>
</dbReference>
<name>A0A4R3M176_9HYPH</name>
<dbReference type="AlphaFoldDB" id="A0A4R3M176"/>
<dbReference type="Gene3D" id="3.40.1350.10">
    <property type="match status" value="1"/>
</dbReference>
<sequence>MPDRTGPQGRRAAFSRGLAAEARAGAHLEALGFSILSRRARTEAGEIDLVVRQGDLLVFCEVKARADLDGAAYALLPRQQRRIAAAASAWLAARPDLAALNARFDVVLVSGRGMVRHLPAAFEADA</sequence>
<dbReference type="SUPFAM" id="SSF52980">
    <property type="entry name" value="Restriction endonuclease-like"/>
    <property type="match status" value="1"/>
</dbReference>
<dbReference type="InterPro" id="IPR011856">
    <property type="entry name" value="tRNA_endonuc-like_dom_sf"/>
</dbReference>
<proteinExistence type="inferred from homology"/>
<dbReference type="InterPro" id="IPR011335">
    <property type="entry name" value="Restrct_endonuc-II-like"/>
</dbReference>
<keyword evidence="3" id="KW-0255">Endonuclease</keyword>
<dbReference type="OrthoDB" id="9812968at2"/>
<evidence type="ECO:0000313" key="3">
    <source>
        <dbReference type="EMBL" id="TCT06854.1"/>
    </source>
</evidence>
<dbReference type="InterPro" id="IPR003509">
    <property type="entry name" value="UPF0102_YraN-like"/>
</dbReference>
<organism evidence="3 4">
    <name type="scientific">Aquabacter spiritensis</name>
    <dbReference type="NCBI Taxonomy" id="933073"/>
    <lineage>
        <taxon>Bacteria</taxon>
        <taxon>Pseudomonadati</taxon>
        <taxon>Pseudomonadota</taxon>
        <taxon>Alphaproteobacteria</taxon>
        <taxon>Hyphomicrobiales</taxon>
        <taxon>Xanthobacteraceae</taxon>
        <taxon>Aquabacter</taxon>
    </lineage>
</organism>
<comment type="similarity">
    <text evidence="1 2">Belongs to the UPF0102 family.</text>
</comment>
<dbReference type="GO" id="GO:0003676">
    <property type="term" value="F:nucleic acid binding"/>
    <property type="evidence" value="ECO:0007669"/>
    <property type="project" value="InterPro"/>
</dbReference>
<evidence type="ECO:0000256" key="2">
    <source>
        <dbReference type="HAMAP-Rule" id="MF_00048"/>
    </source>
</evidence>
<dbReference type="PANTHER" id="PTHR34039:SF1">
    <property type="entry name" value="UPF0102 PROTEIN YRAN"/>
    <property type="match status" value="1"/>
</dbReference>
<keyword evidence="3" id="KW-0540">Nuclease</keyword>
<dbReference type="NCBIfam" id="NF009151">
    <property type="entry name" value="PRK12497.1-5"/>
    <property type="match status" value="1"/>
</dbReference>
<evidence type="ECO:0000313" key="4">
    <source>
        <dbReference type="Proteomes" id="UP000294664"/>
    </source>
</evidence>
<dbReference type="EMBL" id="SMAI01000002">
    <property type="protein sequence ID" value="TCT06854.1"/>
    <property type="molecule type" value="Genomic_DNA"/>
</dbReference>
<dbReference type="Proteomes" id="UP000294664">
    <property type="component" value="Unassembled WGS sequence"/>
</dbReference>
<protein>
    <recommendedName>
        <fullName evidence="2">UPF0102 protein EDC64_102335</fullName>
    </recommendedName>
</protein>
<evidence type="ECO:0000256" key="1">
    <source>
        <dbReference type="ARBA" id="ARBA00006738"/>
    </source>
</evidence>
<keyword evidence="4" id="KW-1185">Reference proteome</keyword>
<reference evidence="3 4" key="1">
    <citation type="submission" date="2019-03" db="EMBL/GenBank/DDBJ databases">
        <title>Genomic Encyclopedia of Type Strains, Phase IV (KMG-IV): sequencing the most valuable type-strain genomes for metagenomic binning, comparative biology and taxonomic classification.</title>
        <authorList>
            <person name="Goeker M."/>
        </authorList>
    </citation>
    <scope>NUCLEOTIDE SEQUENCE [LARGE SCALE GENOMIC DNA]</scope>
    <source>
        <strain evidence="3 4">DSM 9035</strain>
    </source>
</reference>
<dbReference type="GO" id="GO:0004519">
    <property type="term" value="F:endonuclease activity"/>
    <property type="evidence" value="ECO:0007669"/>
    <property type="project" value="UniProtKB-KW"/>
</dbReference>
<dbReference type="NCBIfam" id="TIGR00252">
    <property type="entry name" value="YraN family protein"/>
    <property type="match status" value="1"/>
</dbReference>
<dbReference type="HAMAP" id="MF_00048">
    <property type="entry name" value="UPF0102"/>
    <property type="match status" value="1"/>
</dbReference>
<keyword evidence="3" id="KW-0378">Hydrolase</keyword>